<feature type="transmembrane region" description="Helical" evidence="1">
    <location>
        <begin position="123"/>
        <end position="142"/>
    </location>
</feature>
<accession>A0ABP7UIH0</accession>
<evidence type="ECO:0000313" key="2">
    <source>
        <dbReference type="EMBL" id="GAA4044131.1"/>
    </source>
</evidence>
<name>A0ABP7UIH0_9BACT</name>
<keyword evidence="1" id="KW-0812">Transmembrane</keyword>
<dbReference type="EMBL" id="BAABDK010000025">
    <property type="protein sequence ID" value="GAA4044131.1"/>
    <property type="molecule type" value="Genomic_DNA"/>
</dbReference>
<proteinExistence type="predicted"/>
<feature type="transmembrane region" description="Helical" evidence="1">
    <location>
        <begin position="38"/>
        <end position="57"/>
    </location>
</feature>
<feature type="transmembrane region" description="Helical" evidence="1">
    <location>
        <begin position="93"/>
        <end position="111"/>
    </location>
</feature>
<feature type="transmembrane region" description="Helical" evidence="1">
    <location>
        <begin position="6"/>
        <end position="26"/>
    </location>
</feature>
<organism evidence="2 3">
    <name type="scientific">Hymenobacter glaciei</name>
    <dbReference type="NCBI Taxonomy" id="877209"/>
    <lineage>
        <taxon>Bacteria</taxon>
        <taxon>Pseudomonadati</taxon>
        <taxon>Bacteroidota</taxon>
        <taxon>Cytophagia</taxon>
        <taxon>Cytophagales</taxon>
        <taxon>Hymenobacteraceae</taxon>
        <taxon>Hymenobacter</taxon>
    </lineage>
</organism>
<keyword evidence="1" id="KW-1133">Transmembrane helix</keyword>
<evidence type="ECO:0000256" key="1">
    <source>
        <dbReference type="SAM" id="Phobius"/>
    </source>
</evidence>
<protein>
    <submittedName>
        <fullName evidence="2">Uncharacterized protein</fullName>
    </submittedName>
</protein>
<dbReference type="Proteomes" id="UP001501469">
    <property type="component" value="Unassembled WGS sequence"/>
</dbReference>
<keyword evidence="3" id="KW-1185">Reference proteome</keyword>
<feature type="transmembrane region" description="Helical" evidence="1">
    <location>
        <begin position="189"/>
        <end position="210"/>
    </location>
</feature>
<feature type="transmembrane region" description="Helical" evidence="1">
    <location>
        <begin position="163"/>
        <end position="183"/>
    </location>
</feature>
<evidence type="ECO:0000313" key="3">
    <source>
        <dbReference type="Proteomes" id="UP001501469"/>
    </source>
</evidence>
<comment type="caution">
    <text evidence="2">The sequence shown here is derived from an EMBL/GenBank/DDBJ whole genome shotgun (WGS) entry which is preliminary data.</text>
</comment>
<reference evidence="3" key="1">
    <citation type="journal article" date="2019" name="Int. J. Syst. Evol. Microbiol.">
        <title>The Global Catalogue of Microorganisms (GCM) 10K type strain sequencing project: providing services to taxonomists for standard genome sequencing and annotation.</title>
        <authorList>
            <consortium name="The Broad Institute Genomics Platform"/>
            <consortium name="The Broad Institute Genome Sequencing Center for Infectious Disease"/>
            <person name="Wu L."/>
            <person name="Ma J."/>
        </authorList>
    </citation>
    <scope>NUCLEOTIDE SEQUENCE [LARGE SCALE GENOMIC DNA]</scope>
    <source>
        <strain evidence="3">JCM 17225</strain>
    </source>
</reference>
<keyword evidence="1" id="KW-0472">Membrane</keyword>
<sequence>MEASVQQFIMQFSTVPLVGACVVGLVRYRRLETTRRYLVWLSWLALLVTGVAMWFAAQHRPNLFLAPIDTAIELTLLALMYRRALWPLAVARYLPLGIGLFLLGTALTYVPRLDTAQFSPVQHFIESVAILVLAGLYLWQLLQPPTTLAPLEHEPMFWVSAGVLLYFAGNCLIFLTSNITLFHSRELSMTVWTVHALLYSFLNGFYIVALSVTPRHPATMEGITQS</sequence>
<gene>
    <name evidence="2" type="ORF">GCM10022409_32750</name>
</gene>